<dbReference type="InterPro" id="IPR039425">
    <property type="entry name" value="RNA_pol_sigma-70-like"/>
</dbReference>
<organism evidence="9 10">
    <name type="scientific">Marinagarivorans cellulosilyticus</name>
    <dbReference type="NCBI Taxonomy" id="2721545"/>
    <lineage>
        <taxon>Bacteria</taxon>
        <taxon>Pseudomonadati</taxon>
        <taxon>Pseudomonadota</taxon>
        <taxon>Gammaproteobacteria</taxon>
        <taxon>Cellvibrionales</taxon>
        <taxon>Cellvibrionaceae</taxon>
        <taxon>Marinagarivorans</taxon>
    </lineage>
</organism>
<name>A0AAN2BLG3_9GAMM</name>
<dbReference type="Pfam" id="PF04542">
    <property type="entry name" value="Sigma70_r2"/>
    <property type="match status" value="1"/>
</dbReference>
<dbReference type="EMBL" id="AP023086">
    <property type="protein sequence ID" value="BCD99032.1"/>
    <property type="molecule type" value="Genomic_DNA"/>
</dbReference>
<evidence type="ECO:0000256" key="2">
    <source>
        <dbReference type="ARBA" id="ARBA00023015"/>
    </source>
</evidence>
<keyword evidence="4 6" id="KW-0238">DNA-binding</keyword>
<dbReference type="Pfam" id="PF08281">
    <property type="entry name" value="Sigma70_r4_2"/>
    <property type="match status" value="1"/>
</dbReference>
<reference evidence="9 10" key="1">
    <citation type="journal article" date="2022" name="IScience">
        <title>An ultrasensitive nanofiber-based assay for enzymatic hydrolysis and deep-sea microbial degradation of cellulose.</title>
        <authorList>
            <person name="Tsudome M."/>
            <person name="Tachioka M."/>
            <person name="Miyazaki M."/>
            <person name="Uchimura K."/>
            <person name="Tsuda M."/>
            <person name="Takaki Y."/>
            <person name="Deguchi S."/>
        </authorList>
    </citation>
    <scope>NUCLEOTIDE SEQUENCE [LARGE SCALE GENOMIC DNA]</scope>
    <source>
        <strain evidence="9 10">GE09</strain>
    </source>
</reference>
<dbReference type="CDD" id="cd06171">
    <property type="entry name" value="Sigma70_r4"/>
    <property type="match status" value="1"/>
</dbReference>
<evidence type="ECO:0000256" key="4">
    <source>
        <dbReference type="ARBA" id="ARBA00023125"/>
    </source>
</evidence>
<dbReference type="PANTHER" id="PTHR43133:SF62">
    <property type="entry name" value="RNA POLYMERASE SIGMA FACTOR SIGZ"/>
    <property type="match status" value="1"/>
</dbReference>
<feature type="domain" description="RNA polymerase sigma-70 region 2" evidence="7">
    <location>
        <begin position="36"/>
        <end position="107"/>
    </location>
</feature>
<evidence type="ECO:0000256" key="1">
    <source>
        <dbReference type="ARBA" id="ARBA00010641"/>
    </source>
</evidence>
<evidence type="ECO:0000256" key="6">
    <source>
        <dbReference type="RuleBase" id="RU000716"/>
    </source>
</evidence>
<dbReference type="GO" id="GO:0016987">
    <property type="term" value="F:sigma factor activity"/>
    <property type="evidence" value="ECO:0007669"/>
    <property type="project" value="UniProtKB-KW"/>
</dbReference>
<feature type="domain" description="RNA polymerase sigma factor 70 region 4 type 2" evidence="8">
    <location>
        <begin position="148"/>
        <end position="192"/>
    </location>
</feature>
<evidence type="ECO:0000259" key="7">
    <source>
        <dbReference type="Pfam" id="PF04542"/>
    </source>
</evidence>
<dbReference type="SUPFAM" id="SSF88946">
    <property type="entry name" value="Sigma2 domain of RNA polymerase sigma factors"/>
    <property type="match status" value="1"/>
</dbReference>
<keyword evidence="10" id="KW-1185">Reference proteome</keyword>
<dbReference type="InterPro" id="IPR000838">
    <property type="entry name" value="RNA_pol_sigma70_ECF_CS"/>
</dbReference>
<proteinExistence type="inferred from homology"/>
<dbReference type="Gene3D" id="1.10.10.10">
    <property type="entry name" value="Winged helix-like DNA-binding domain superfamily/Winged helix DNA-binding domain"/>
    <property type="match status" value="1"/>
</dbReference>
<dbReference type="InterPro" id="IPR013324">
    <property type="entry name" value="RNA_pol_sigma_r3/r4-like"/>
</dbReference>
<dbReference type="InterPro" id="IPR036388">
    <property type="entry name" value="WH-like_DNA-bd_sf"/>
</dbReference>
<evidence type="ECO:0000259" key="8">
    <source>
        <dbReference type="Pfam" id="PF08281"/>
    </source>
</evidence>
<evidence type="ECO:0000256" key="5">
    <source>
        <dbReference type="ARBA" id="ARBA00023163"/>
    </source>
</evidence>
<accession>A0AAN2BLG3</accession>
<keyword evidence="2 6" id="KW-0805">Transcription regulation</keyword>
<dbReference type="Gene3D" id="1.10.1740.10">
    <property type="match status" value="1"/>
</dbReference>
<dbReference type="InterPro" id="IPR007627">
    <property type="entry name" value="RNA_pol_sigma70_r2"/>
</dbReference>
<evidence type="ECO:0000256" key="3">
    <source>
        <dbReference type="ARBA" id="ARBA00023082"/>
    </source>
</evidence>
<keyword evidence="5 6" id="KW-0804">Transcription</keyword>
<dbReference type="GO" id="GO:0006352">
    <property type="term" value="P:DNA-templated transcription initiation"/>
    <property type="evidence" value="ECO:0007669"/>
    <property type="project" value="InterPro"/>
</dbReference>
<dbReference type="InterPro" id="IPR013325">
    <property type="entry name" value="RNA_pol_sigma_r2"/>
</dbReference>
<dbReference type="SUPFAM" id="SSF88659">
    <property type="entry name" value="Sigma3 and sigma4 domains of RNA polymerase sigma factors"/>
    <property type="match status" value="1"/>
</dbReference>
<sequence length="205" mass="23117">MSISTTHQIGEKRTDAWSDLLGRVGKQQDQQAFKALFDHFAPLIKGFCLNNTNQGFGSDCAEEIVQEVMLKVWQKAPSYDPSKAAASTWIYTVMRNARIDLIRRNKRHQTDSDPVDVDDLWDDDSETGPVIQFQKLRDQEVIKESFTVLPSEQRQALTEVYMKGKSHSEVAIETGLPLGTVKSRVRMGLQKIEAYLGAKAARTQS</sequence>
<dbReference type="InterPro" id="IPR014284">
    <property type="entry name" value="RNA_pol_sigma-70_dom"/>
</dbReference>
<keyword evidence="3 6" id="KW-0731">Sigma factor</keyword>
<dbReference type="PANTHER" id="PTHR43133">
    <property type="entry name" value="RNA POLYMERASE ECF-TYPE SIGMA FACTO"/>
    <property type="match status" value="1"/>
</dbReference>
<protein>
    <recommendedName>
        <fullName evidence="6">RNA polymerase sigma factor</fullName>
    </recommendedName>
</protein>
<dbReference type="GO" id="GO:0003677">
    <property type="term" value="F:DNA binding"/>
    <property type="evidence" value="ECO:0007669"/>
    <property type="project" value="UniProtKB-KW"/>
</dbReference>
<comment type="similarity">
    <text evidence="1 6">Belongs to the sigma-70 factor family. ECF subfamily.</text>
</comment>
<dbReference type="InterPro" id="IPR013249">
    <property type="entry name" value="RNA_pol_sigma70_r4_t2"/>
</dbReference>
<evidence type="ECO:0000313" key="9">
    <source>
        <dbReference type="EMBL" id="BCD99032.1"/>
    </source>
</evidence>
<dbReference type="NCBIfam" id="TIGR02937">
    <property type="entry name" value="sigma70-ECF"/>
    <property type="match status" value="1"/>
</dbReference>
<dbReference type="KEGG" id="marq:MARGE09_P3233"/>
<dbReference type="RefSeq" id="WP_236983891.1">
    <property type="nucleotide sequence ID" value="NZ_AP023086.1"/>
</dbReference>
<dbReference type="Proteomes" id="UP001320119">
    <property type="component" value="Chromosome"/>
</dbReference>
<evidence type="ECO:0000313" key="10">
    <source>
        <dbReference type="Proteomes" id="UP001320119"/>
    </source>
</evidence>
<gene>
    <name evidence="9" type="ORF">MARGE09_P3233</name>
</gene>
<dbReference type="AlphaFoldDB" id="A0AAN2BLG3"/>
<dbReference type="PROSITE" id="PS01063">
    <property type="entry name" value="SIGMA70_ECF"/>
    <property type="match status" value="1"/>
</dbReference>